<dbReference type="AlphaFoldDB" id="F4L0U4"/>
<feature type="domain" description="Thioredoxin-like fold" evidence="1">
    <location>
        <begin position="9"/>
        <end position="77"/>
    </location>
</feature>
<name>F4L0U4_HALH1</name>
<proteinExistence type="predicted"/>
<dbReference type="InterPro" id="IPR012336">
    <property type="entry name" value="Thioredoxin-like_fold"/>
</dbReference>
<dbReference type="InterPro" id="IPR036249">
    <property type="entry name" value="Thioredoxin-like_sf"/>
</dbReference>
<dbReference type="Proteomes" id="UP000008461">
    <property type="component" value="Chromosome"/>
</dbReference>
<evidence type="ECO:0000313" key="3">
    <source>
        <dbReference type="Proteomes" id="UP000008461"/>
    </source>
</evidence>
<dbReference type="STRING" id="760192.Halhy_2680"/>
<dbReference type="Gene3D" id="3.40.30.10">
    <property type="entry name" value="Glutaredoxin"/>
    <property type="match status" value="1"/>
</dbReference>
<dbReference type="RefSeq" id="WP_013765096.1">
    <property type="nucleotide sequence ID" value="NC_015510.1"/>
</dbReference>
<organism evidence="2 3">
    <name type="scientific">Haliscomenobacter hydrossis (strain ATCC 27775 / DSM 1100 / LMG 10767 / O)</name>
    <dbReference type="NCBI Taxonomy" id="760192"/>
    <lineage>
        <taxon>Bacteria</taxon>
        <taxon>Pseudomonadati</taxon>
        <taxon>Bacteroidota</taxon>
        <taxon>Saprospiria</taxon>
        <taxon>Saprospirales</taxon>
        <taxon>Haliscomenobacteraceae</taxon>
        <taxon>Haliscomenobacter</taxon>
    </lineage>
</organism>
<evidence type="ECO:0000313" key="2">
    <source>
        <dbReference type="EMBL" id="AEE50548.1"/>
    </source>
</evidence>
<dbReference type="Pfam" id="PF13192">
    <property type="entry name" value="Thioredoxin_3"/>
    <property type="match status" value="1"/>
</dbReference>
<dbReference type="HOGENOM" id="CLU_2382115_0_0_10"/>
<dbReference type="EMBL" id="CP002691">
    <property type="protein sequence ID" value="AEE50548.1"/>
    <property type="molecule type" value="Genomic_DNA"/>
</dbReference>
<keyword evidence="3" id="KW-1185">Reference proteome</keyword>
<reference evidence="2 3" key="1">
    <citation type="journal article" date="2011" name="Stand. Genomic Sci.">
        <title>Complete genome sequence of Haliscomenobacter hydrossis type strain (O).</title>
        <authorList>
            <consortium name="US DOE Joint Genome Institute (JGI-PGF)"/>
            <person name="Daligault H."/>
            <person name="Lapidus A."/>
            <person name="Zeytun A."/>
            <person name="Nolan M."/>
            <person name="Lucas S."/>
            <person name="Del Rio T.G."/>
            <person name="Tice H."/>
            <person name="Cheng J.F."/>
            <person name="Tapia R."/>
            <person name="Han C."/>
            <person name="Goodwin L."/>
            <person name="Pitluck S."/>
            <person name="Liolios K."/>
            <person name="Pagani I."/>
            <person name="Ivanova N."/>
            <person name="Huntemann M."/>
            <person name="Mavromatis K."/>
            <person name="Mikhailova N."/>
            <person name="Pati A."/>
            <person name="Chen A."/>
            <person name="Palaniappan K."/>
            <person name="Land M."/>
            <person name="Hauser L."/>
            <person name="Brambilla E.M."/>
            <person name="Rohde M."/>
            <person name="Verbarg S."/>
            <person name="Goker M."/>
            <person name="Bristow J."/>
            <person name="Eisen J.A."/>
            <person name="Markowitz V."/>
            <person name="Hugenholtz P."/>
            <person name="Kyrpides N.C."/>
            <person name="Klenk H.P."/>
            <person name="Woyke T."/>
        </authorList>
    </citation>
    <scope>NUCLEOTIDE SEQUENCE [LARGE SCALE GENOMIC DNA]</scope>
    <source>
        <strain evidence="3">ATCC 27775 / DSM 1100 / LMG 10767 / O</strain>
    </source>
</reference>
<gene>
    <name evidence="2" type="ordered locus">Halhy_2680</name>
</gene>
<protein>
    <submittedName>
        <fullName evidence="2">Redox-active disulfide protein 2</fullName>
    </submittedName>
</protein>
<dbReference type="SUPFAM" id="SSF52833">
    <property type="entry name" value="Thioredoxin-like"/>
    <property type="match status" value="1"/>
</dbReference>
<accession>F4L0U4</accession>
<sequence>MEKENKAQITLLGIGSAKDQALKANLLAALEFLHMEVDVVEISNVNEILSYGISGIPALLLDEKVIFQKIVPSVEELCTALNELLQYRDTKQHH</sequence>
<reference key="2">
    <citation type="submission" date="2011-04" db="EMBL/GenBank/DDBJ databases">
        <title>Complete sequence of chromosome of Haliscomenobacter hydrossis DSM 1100.</title>
        <authorList>
            <consortium name="US DOE Joint Genome Institute (JGI-PGF)"/>
            <person name="Lucas S."/>
            <person name="Han J."/>
            <person name="Lapidus A."/>
            <person name="Bruce D."/>
            <person name="Goodwin L."/>
            <person name="Pitluck S."/>
            <person name="Peters L."/>
            <person name="Kyrpides N."/>
            <person name="Mavromatis K."/>
            <person name="Ivanova N."/>
            <person name="Ovchinnikova G."/>
            <person name="Pagani I."/>
            <person name="Daligault H."/>
            <person name="Detter J.C."/>
            <person name="Han C."/>
            <person name="Land M."/>
            <person name="Hauser L."/>
            <person name="Markowitz V."/>
            <person name="Cheng J.-F."/>
            <person name="Hugenholtz P."/>
            <person name="Woyke T."/>
            <person name="Wu D."/>
            <person name="Verbarg S."/>
            <person name="Frueling A."/>
            <person name="Brambilla E."/>
            <person name="Klenk H.-P."/>
            <person name="Eisen J.A."/>
        </authorList>
    </citation>
    <scope>NUCLEOTIDE SEQUENCE</scope>
    <source>
        <strain>DSM 1100</strain>
    </source>
</reference>
<evidence type="ECO:0000259" key="1">
    <source>
        <dbReference type="Pfam" id="PF13192"/>
    </source>
</evidence>
<dbReference type="KEGG" id="hhy:Halhy_2680"/>